<gene>
    <name evidence="2" type="ORF">R77569_01942</name>
    <name evidence="1" type="ORF">R77591_01614</name>
</gene>
<reference evidence="1 4" key="1">
    <citation type="submission" date="2023-07" db="EMBL/GenBank/DDBJ databases">
        <authorList>
            <person name="Peeters C."/>
        </authorList>
    </citation>
    <scope>NUCLEOTIDE SEQUENCE</scope>
    <source>
        <strain evidence="2 4">R-77569</strain>
        <strain evidence="1">R-77591</strain>
    </source>
</reference>
<dbReference type="AlphaFoldDB" id="A0AAD2AL72"/>
<accession>A0AAD2AL72</accession>
<evidence type="ECO:0000313" key="3">
    <source>
        <dbReference type="Proteomes" id="UP001190002"/>
    </source>
</evidence>
<dbReference type="RefSeq" id="WP_104566273.1">
    <property type="nucleotide sequence ID" value="NZ_CATVXE010000005.1"/>
</dbReference>
<sequence length="118" mass="12714">MATSDQIIRQRARAAILAHGASRPWGRPSVPRSSAVTDLTLAVLARTAAAWFAPSLEQHLCVSAMHGRIRLEGHIDNARPLAALKTVLTRLPGVMGLDQLITVEPLRKAAPEAFLAHL</sequence>
<protein>
    <recommendedName>
        <fullName evidence="5">BON domain-containing protein</fullName>
    </recommendedName>
</protein>
<dbReference type="Proteomes" id="UP001190452">
    <property type="component" value="Unassembled WGS sequence"/>
</dbReference>
<dbReference type="Proteomes" id="UP001190002">
    <property type="component" value="Unassembled WGS sequence"/>
</dbReference>
<evidence type="ECO:0000313" key="4">
    <source>
        <dbReference type="Proteomes" id="UP001190452"/>
    </source>
</evidence>
<evidence type="ECO:0000313" key="2">
    <source>
        <dbReference type="EMBL" id="CAJ0867053.1"/>
    </source>
</evidence>
<evidence type="ECO:0008006" key="5">
    <source>
        <dbReference type="Google" id="ProtNLM"/>
    </source>
</evidence>
<proteinExistence type="predicted"/>
<evidence type="ECO:0000313" key="1">
    <source>
        <dbReference type="EMBL" id="CAJ0681997.1"/>
    </source>
</evidence>
<dbReference type="Gene3D" id="3.30.1340.30">
    <property type="match status" value="1"/>
</dbReference>
<keyword evidence="4" id="KW-1185">Reference proteome</keyword>
<name>A0AAD2AL72_9RALS</name>
<dbReference type="EMBL" id="CATVXE010000005">
    <property type="protein sequence ID" value="CAJ0681997.1"/>
    <property type="molecule type" value="Genomic_DNA"/>
</dbReference>
<comment type="caution">
    <text evidence="1">The sequence shown here is derived from an EMBL/GenBank/DDBJ whole genome shotgun (WGS) entry which is preliminary data.</text>
</comment>
<organism evidence="1 3">
    <name type="scientific">Ralstonia mannitolilytica</name>
    <dbReference type="NCBI Taxonomy" id="105219"/>
    <lineage>
        <taxon>Bacteria</taxon>
        <taxon>Pseudomonadati</taxon>
        <taxon>Pseudomonadota</taxon>
        <taxon>Betaproteobacteria</taxon>
        <taxon>Burkholderiales</taxon>
        <taxon>Burkholderiaceae</taxon>
        <taxon>Ralstonia</taxon>
    </lineage>
</organism>
<dbReference type="EMBL" id="CAUDKV010000006">
    <property type="protein sequence ID" value="CAJ0867053.1"/>
    <property type="molecule type" value="Genomic_DNA"/>
</dbReference>